<proteinExistence type="predicted"/>
<sequence>MMTIQNRNDLNQAFRMRADSIVVSDSLIGGSLLIAERVQNRRFPTVVLKRITDGESCKVSMGEGVVIPVDREMATETLDMLEQLERMNIELDVEEVVTRKINLYYGS</sequence>
<keyword evidence="4" id="KW-1185">Reference proteome</keyword>
<gene>
    <name evidence="2" type="ORF">F2Z09_22595</name>
    <name evidence="1" type="ORF">F2Z22_22360</name>
</gene>
<dbReference type="Proteomes" id="UP000421791">
    <property type="component" value="Unassembled WGS sequence"/>
</dbReference>
<dbReference type="Proteomes" id="UP000440198">
    <property type="component" value="Unassembled WGS sequence"/>
</dbReference>
<dbReference type="EMBL" id="VWAK01000094">
    <property type="protein sequence ID" value="KAA5225262.1"/>
    <property type="molecule type" value="Genomic_DNA"/>
</dbReference>
<dbReference type="EMBL" id="VWAG01000115">
    <property type="protein sequence ID" value="KAA5249990.1"/>
    <property type="molecule type" value="Genomic_DNA"/>
</dbReference>
<evidence type="ECO:0000313" key="3">
    <source>
        <dbReference type="Proteomes" id="UP000421791"/>
    </source>
</evidence>
<organism evidence="1 3">
    <name type="scientific">Bacteroides finegoldii</name>
    <dbReference type="NCBI Taxonomy" id="338188"/>
    <lineage>
        <taxon>Bacteria</taxon>
        <taxon>Pseudomonadati</taxon>
        <taxon>Bacteroidota</taxon>
        <taxon>Bacteroidia</taxon>
        <taxon>Bacteroidales</taxon>
        <taxon>Bacteroidaceae</taxon>
        <taxon>Bacteroides</taxon>
    </lineage>
</organism>
<accession>A0A7J4YHV3</accession>
<protein>
    <submittedName>
        <fullName evidence="1">Uncharacterized protein</fullName>
    </submittedName>
</protein>
<reference evidence="3 4" key="1">
    <citation type="journal article" date="2019" name="Nat. Med.">
        <title>A library of human gut bacterial isolates paired with longitudinal multiomics data enables mechanistic microbiome research.</title>
        <authorList>
            <person name="Poyet M."/>
            <person name="Groussin M."/>
            <person name="Gibbons S.M."/>
            <person name="Avila-Pacheco J."/>
            <person name="Jiang X."/>
            <person name="Kearney S.M."/>
            <person name="Perrotta A.R."/>
            <person name="Berdy B."/>
            <person name="Zhao S."/>
            <person name="Lieberman T.D."/>
            <person name="Swanson P.K."/>
            <person name="Smith M."/>
            <person name="Roesemann S."/>
            <person name="Alexander J.E."/>
            <person name="Rich S.A."/>
            <person name="Livny J."/>
            <person name="Vlamakis H."/>
            <person name="Clish C."/>
            <person name="Bullock K."/>
            <person name="Deik A."/>
            <person name="Scott J."/>
            <person name="Pierce K.A."/>
            <person name="Xavier R.J."/>
            <person name="Alm E.J."/>
        </authorList>
    </citation>
    <scope>NUCLEOTIDE SEQUENCE [LARGE SCALE GENOMIC DNA]</scope>
    <source>
        <strain evidence="2 4">BIOML-A2</strain>
        <strain evidence="1 3">BIOML-A6</strain>
    </source>
</reference>
<dbReference type="AlphaFoldDB" id="A0A7J4YHV3"/>
<evidence type="ECO:0000313" key="4">
    <source>
        <dbReference type="Proteomes" id="UP000440198"/>
    </source>
</evidence>
<evidence type="ECO:0000313" key="2">
    <source>
        <dbReference type="EMBL" id="KAA5249990.1"/>
    </source>
</evidence>
<evidence type="ECO:0000313" key="1">
    <source>
        <dbReference type="EMBL" id="KAA5225262.1"/>
    </source>
</evidence>
<comment type="caution">
    <text evidence="1">The sequence shown here is derived from an EMBL/GenBank/DDBJ whole genome shotgun (WGS) entry which is preliminary data.</text>
</comment>
<name>A0A7J4YHV3_9BACE</name>